<proteinExistence type="predicted"/>
<accession>A0ABV6FJX3</accession>
<organism evidence="1 2">
    <name type="scientific">Massilia consociata</name>
    <dbReference type="NCBI Taxonomy" id="760117"/>
    <lineage>
        <taxon>Bacteria</taxon>
        <taxon>Pseudomonadati</taxon>
        <taxon>Pseudomonadota</taxon>
        <taxon>Betaproteobacteria</taxon>
        <taxon>Burkholderiales</taxon>
        <taxon>Oxalobacteraceae</taxon>
        <taxon>Telluria group</taxon>
        <taxon>Massilia</taxon>
    </lineage>
</organism>
<dbReference type="EMBL" id="JBHLWP010000015">
    <property type="protein sequence ID" value="MFC0253622.1"/>
    <property type="molecule type" value="Genomic_DNA"/>
</dbReference>
<reference evidence="1 2" key="1">
    <citation type="submission" date="2024-09" db="EMBL/GenBank/DDBJ databases">
        <authorList>
            <person name="Sun Q."/>
            <person name="Mori K."/>
        </authorList>
    </citation>
    <scope>NUCLEOTIDE SEQUENCE [LARGE SCALE GENOMIC DNA]</scope>
    <source>
        <strain evidence="1 2">CCM 7792</strain>
    </source>
</reference>
<evidence type="ECO:0000313" key="1">
    <source>
        <dbReference type="EMBL" id="MFC0253622.1"/>
    </source>
</evidence>
<protein>
    <submittedName>
        <fullName evidence="1">Uncharacterized protein</fullName>
    </submittedName>
</protein>
<comment type="caution">
    <text evidence="1">The sequence shown here is derived from an EMBL/GenBank/DDBJ whole genome shotgun (WGS) entry which is preliminary data.</text>
</comment>
<keyword evidence="2" id="KW-1185">Reference proteome</keyword>
<evidence type="ECO:0000313" key="2">
    <source>
        <dbReference type="Proteomes" id="UP001589773"/>
    </source>
</evidence>
<dbReference type="RefSeq" id="WP_379680742.1">
    <property type="nucleotide sequence ID" value="NZ_JBHLWP010000015.1"/>
</dbReference>
<sequence>MFAATVSDFVVTFFSKLLYGSIPSCMEVLMVKFKSAVECLVRKSNSVLSHLATKTALLALGLWCLPLQPYARFCTASSHRDMS</sequence>
<gene>
    <name evidence="1" type="ORF">ACFFJK_17120</name>
</gene>
<dbReference type="Proteomes" id="UP001589773">
    <property type="component" value="Unassembled WGS sequence"/>
</dbReference>
<name>A0ABV6FJX3_9BURK</name>